<gene>
    <name evidence="2" type="ORF">DB31_0565</name>
</gene>
<accession>A0A085WX90</accession>
<dbReference type="Pfam" id="PF09586">
    <property type="entry name" value="YfhO"/>
    <property type="match status" value="1"/>
</dbReference>
<dbReference type="Proteomes" id="UP000028725">
    <property type="component" value="Unassembled WGS sequence"/>
</dbReference>
<feature type="transmembrane region" description="Helical" evidence="1">
    <location>
        <begin position="455"/>
        <end position="472"/>
    </location>
</feature>
<sequence>MKRSTRNAITVCGFLAILALIYRSVFTGHLLAGRDVFRIFFPDSAFLLESLHAGELPLWNPYMRLGQPFAATLYSQVFYPPRWAAVLLTGSIASMTAMQVFHAAVAAVGVFLLARQLRLSWGASLVAGAVFGVSPMMTDLGIQQNVVNAAAWSGFILSAARTTAVKPGPGPIARLAVFATLSLLAGSPETTLWQGIVSLLAVWGTRGRGVKAPQGVAQAPLWKAVARVAGGMAMAAGLSALVLLPAAEFAANSLRTNAASFAEQRLAWSVSWPQLLAMVWPLADWPRGPYWGEDQWFILNQFLGSVAVALAVVGAIAGPRRARPFAVGAVLFALLSLGRHFPPAAMVLHLPPFSLFRYPAKYFVGAAFCISLLSGFGLEAMGRLSRHVRPSLLRAVLAFIGMGVAIGVAGPIVKRLPMRESAEAGVTWPLLFLGLATAFLFVLRDSYARPSRVRHALAALAVLELVAAHHLLTVPKYSPYEPLARTSLIRQKLPDLLEGRISADIEGPADPTKVPAAVSRTIEQSRDRLIPNRFVEERLPALEGYGAPELARSDVFHLAGERSVYDLTGVTWYVRQGPPPYEDLELLQTLEDGTTLSRSKTALPRAFLVQKAQVVPDEEALKAVTDSAEPFRHTVFLATGEPLDRPECGGQTRIVDSGAQRLELEVVACDESYLVVSDSHYPGWRATLDGASVPLHRANYALRAVRLPAGTHKVRFEYAPLSFRAGVALSLLSLSGLMAALFLARRRTGS</sequence>
<evidence type="ECO:0000313" key="3">
    <source>
        <dbReference type="Proteomes" id="UP000028725"/>
    </source>
</evidence>
<feature type="transmembrane region" description="Helical" evidence="1">
    <location>
        <begin position="425"/>
        <end position="443"/>
    </location>
</feature>
<comment type="caution">
    <text evidence="2">The sequence shown here is derived from an EMBL/GenBank/DDBJ whole genome shotgun (WGS) entry which is preliminary data.</text>
</comment>
<keyword evidence="1" id="KW-1133">Transmembrane helix</keyword>
<dbReference type="OrthoDB" id="9772884at2"/>
<keyword evidence="1" id="KW-0812">Transmembrane</keyword>
<feature type="transmembrane region" description="Helical" evidence="1">
    <location>
        <begin position="224"/>
        <end position="244"/>
    </location>
</feature>
<dbReference type="RefSeq" id="WP_044181457.1">
    <property type="nucleotide sequence ID" value="NZ_JMCB01000001.1"/>
</dbReference>
<dbReference type="STRING" id="394096.DB31_0565"/>
<dbReference type="AlphaFoldDB" id="A0A085WX90"/>
<feature type="transmembrane region" description="Helical" evidence="1">
    <location>
        <begin position="172"/>
        <end position="204"/>
    </location>
</feature>
<feature type="transmembrane region" description="Helical" evidence="1">
    <location>
        <begin position="721"/>
        <end position="744"/>
    </location>
</feature>
<feature type="transmembrane region" description="Helical" evidence="1">
    <location>
        <begin position="119"/>
        <end position="136"/>
    </location>
</feature>
<protein>
    <recommendedName>
        <fullName evidence="4">YfhO family protein</fullName>
    </recommendedName>
</protein>
<evidence type="ECO:0008006" key="4">
    <source>
        <dbReference type="Google" id="ProtNLM"/>
    </source>
</evidence>
<dbReference type="InterPro" id="IPR018580">
    <property type="entry name" value="Uncharacterised_YfhO"/>
</dbReference>
<keyword evidence="1" id="KW-0472">Membrane</keyword>
<evidence type="ECO:0000313" key="2">
    <source>
        <dbReference type="EMBL" id="KFE72303.1"/>
    </source>
</evidence>
<proteinExistence type="predicted"/>
<dbReference type="PANTHER" id="PTHR38454">
    <property type="entry name" value="INTEGRAL MEMBRANE PROTEIN-RELATED"/>
    <property type="match status" value="1"/>
</dbReference>
<dbReference type="PATRIC" id="fig|394096.3.peg.559"/>
<dbReference type="EMBL" id="JMCB01000001">
    <property type="protein sequence ID" value="KFE72303.1"/>
    <property type="molecule type" value="Genomic_DNA"/>
</dbReference>
<evidence type="ECO:0000256" key="1">
    <source>
        <dbReference type="SAM" id="Phobius"/>
    </source>
</evidence>
<feature type="transmembrane region" description="Helical" evidence="1">
    <location>
        <begin position="295"/>
        <end position="317"/>
    </location>
</feature>
<name>A0A085WX90_9BACT</name>
<dbReference type="PANTHER" id="PTHR38454:SF1">
    <property type="entry name" value="INTEGRAL MEMBRANE PROTEIN"/>
    <property type="match status" value="1"/>
</dbReference>
<feature type="transmembrane region" description="Helical" evidence="1">
    <location>
        <begin position="324"/>
        <end position="342"/>
    </location>
</feature>
<feature type="transmembrane region" description="Helical" evidence="1">
    <location>
        <begin position="392"/>
        <end position="413"/>
    </location>
</feature>
<reference evidence="2 3" key="1">
    <citation type="submission" date="2014-04" db="EMBL/GenBank/DDBJ databases">
        <title>Genome assembly of Hyalangium minutum DSM 14724.</title>
        <authorList>
            <person name="Sharma G."/>
            <person name="Subramanian S."/>
        </authorList>
    </citation>
    <scope>NUCLEOTIDE SEQUENCE [LARGE SCALE GENOMIC DNA]</scope>
    <source>
        <strain evidence="2 3">DSM 14724</strain>
    </source>
</reference>
<feature type="transmembrane region" description="Helical" evidence="1">
    <location>
        <begin position="362"/>
        <end position="380"/>
    </location>
</feature>
<feature type="transmembrane region" description="Helical" evidence="1">
    <location>
        <begin position="83"/>
        <end position="112"/>
    </location>
</feature>
<organism evidence="2 3">
    <name type="scientific">Hyalangium minutum</name>
    <dbReference type="NCBI Taxonomy" id="394096"/>
    <lineage>
        <taxon>Bacteria</taxon>
        <taxon>Pseudomonadati</taxon>
        <taxon>Myxococcota</taxon>
        <taxon>Myxococcia</taxon>
        <taxon>Myxococcales</taxon>
        <taxon>Cystobacterineae</taxon>
        <taxon>Archangiaceae</taxon>
        <taxon>Hyalangium</taxon>
    </lineage>
</organism>
<keyword evidence="3" id="KW-1185">Reference proteome</keyword>